<feature type="domain" description="Major facilitator superfamily (MFS) profile" evidence="8">
    <location>
        <begin position="1"/>
        <end position="85"/>
    </location>
</feature>
<dbReference type="PROSITE" id="PS50850">
    <property type="entry name" value="MFS"/>
    <property type="match status" value="1"/>
</dbReference>
<evidence type="ECO:0000313" key="10">
    <source>
        <dbReference type="Proteomes" id="UP000464658"/>
    </source>
</evidence>
<dbReference type="AlphaFoldDB" id="A0A5S9M3Q1"/>
<dbReference type="PANTHER" id="PTHR43124">
    <property type="entry name" value="PURINE EFFLUX PUMP PBUE"/>
    <property type="match status" value="1"/>
</dbReference>
<organism evidence="9 10">
    <name type="scientific">Bacillus safensis</name>
    <dbReference type="NCBI Taxonomy" id="561879"/>
    <lineage>
        <taxon>Bacteria</taxon>
        <taxon>Bacillati</taxon>
        <taxon>Bacillota</taxon>
        <taxon>Bacilli</taxon>
        <taxon>Bacillales</taxon>
        <taxon>Bacillaceae</taxon>
        <taxon>Bacillus</taxon>
    </lineage>
</organism>
<dbReference type="GO" id="GO:0005886">
    <property type="term" value="C:plasma membrane"/>
    <property type="evidence" value="ECO:0007669"/>
    <property type="project" value="UniProtKB-SubCell"/>
</dbReference>
<keyword evidence="4 7" id="KW-0812">Transmembrane</keyword>
<proteinExistence type="predicted"/>
<gene>
    <name evidence="9" type="ORF">BsIDN1_03820</name>
</gene>
<evidence type="ECO:0000256" key="6">
    <source>
        <dbReference type="ARBA" id="ARBA00023136"/>
    </source>
</evidence>
<evidence type="ECO:0000256" key="1">
    <source>
        <dbReference type="ARBA" id="ARBA00004651"/>
    </source>
</evidence>
<reference evidence="9 10" key="1">
    <citation type="submission" date="2019-12" db="EMBL/GenBank/DDBJ databases">
        <title>Full genome sequence of a Bacillus safensis strain isolated from commercially available natto in Indonesia.</title>
        <authorList>
            <person name="Yoshida M."/>
            <person name="Uomi M."/>
            <person name="Waturangi D."/>
            <person name="Ekaputri J.J."/>
            <person name="Setiamarga D.H.E."/>
        </authorList>
    </citation>
    <scope>NUCLEOTIDE SEQUENCE [LARGE SCALE GENOMIC DNA]</scope>
    <source>
        <strain evidence="9 10">IDN1</strain>
    </source>
</reference>
<evidence type="ECO:0000259" key="8">
    <source>
        <dbReference type="PROSITE" id="PS50850"/>
    </source>
</evidence>
<accession>A0A5S9M3Q1</accession>
<dbReference type="InterPro" id="IPR020846">
    <property type="entry name" value="MFS_dom"/>
</dbReference>
<evidence type="ECO:0000256" key="7">
    <source>
        <dbReference type="SAM" id="Phobius"/>
    </source>
</evidence>
<keyword evidence="6 7" id="KW-0472">Membrane</keyword>
<evidence type="ECO:0000256" key="5">
    <source>
        <dbReference type="ARBA" id="ARBA00022989"/>
    </source>
</evidence>
<keyword evidence="5 7" id="KW-1133">Transmembrane helix</keyword>
<evidence type="ECO:0000256" key="2">
    <source>
        <dbReference type="ARBA" id="ARBA00022448"/>
    </source>
</evidence>
<dbReference type="Proteomes" id="UP000464658">
    <property type="component" value="Chromosome"/>
</dbReference>
<name>A0A5S9M3Q1_BACIA</name>
<dbReference type="GO" id="GO:0022857">
    <property type="term" value="F:transmembrane transporter activity"/>
    <property type="evidence" value="ECO:0007669"/>
    <property type="project" value="InterPro"/>
</dbReference>
<protein>
    <recommendedName>
        <fullName evidence="8">Major facilitator superfamily (MFS) profile domain-containing protein</fullName>
    </recommendedName>
</protein>
<dbReference type="InterPro" id="IPR011701">
    <property type="entry name" value="MFS"/>
</dbReference>
<feature type="transmembrane region" description="Helical" evidence="7">
    <location>
        <begin position="57"/>
        <end position="77"/>
    </location>
</feature>
<sequence>MSTALVVVLSLTITAKLVEPAHRAKALGLIFFIGISSSLVLGVPIGIFITESFGWRVMFLGISILSAISMVLIYFLLEKMPVEKK</sequence>
<comment type="subcellular location">
    <subcellularLocation>
        <location evidence="1">Cell membrane</location>
        <topology evidence="1">Multi-pass membrane protein</topology>
    </subcellularLocation>
</comment>
<dbReference type="PANTHER" id="PTHR43124:SF10">
    <property type="entry name" value="PURINE EFFLUX PUMP PBUE"/>
    <property type="match status" value="1"/>
</dbReference>
<dbReference type="SUPFAM" id="SSF103473">
    <property type="entry name" value="MFS general substrate transporter"/>
    <property type="match status" value="1"/>
</dbReference>
<feature type="transmembrane region" description="Helical" evidence="7">
    <location>
        <begin position="30"/>
        <end position="50"/>
    </location>
</feature>
<dbReference type="EMBL" id="AP021906">
    <property type="protein sequence ID" value="BBP86764.1"/>
    <property type="molecule type" value="Genomic_DNA"/>
</dbReference>
<evidence type="ECO:0000256" key="4">
    <source>
        <dbReference type="ARBA" id="ARBA00022692"/>
    </source>
</evidence>
<evidence type="ECO:0000256" key="3">
    <source>
        <dbReference type="ARBA" id="ARBA00022475"/>
    </source>
</evidence>
<dbReference type="InterPro" id="IPR050189">
    <property type="entry name" value="MFS_Efflux_Transporters"/>
</dbReference>
<dbReference type="InterPro" id="IPR036259">
    <property type="entry name" value="MFS_trans_sf"/>
</dbReference>
<evidence type="ECO:0000313" key="9">
    <source>
        <dbReference type="EMBL" id="BBP86764.1"/>
    </source>
</evidence>
<dbReference type="Pfam" id="PF07690">
    <property type="entry name" value="MFS_1"/>
    <property type="match status" value="1"/>
</dbReference>
<dbReference type="Gene3D" id="1.20.1250.20">
    <property type="entry name" value="MFS general substrate transporter like domains"/>
    <property type="match status" value="1"/>
</dbReference>
<keyword evidence="3" id="KW-1003">Cell membrane</keyword>
<keyword evidence="2" id="KW-0813">Transport</keyword>